<feature type="domain" description="MobA/MobL protein" evidence="3">
    <location>
        <begin position="19"/>
        <end position="201"/>
    </location>
</feature>
<keyword evidence="2" id="KW-0184">Conjugation</keyword>
<dbReference type="Pfam" id="PF03389">
    <property type="entry name" value="MobA_MobL"/>
    <property type="match status" value="1"/>
</dbReference>
<evidence type="ECO:0000256" key="1">
    <source>
        <dbReference type="ARBA" id="ARBA00010873"/>
    </source>
</evidence>
<keyword evidence="5" id="KW-1185">Reference proteome</keyword>
<reference evidence="4 5" key="1">
    <citation type="submission" date="2023-11" db="EMBL/GenBank/DDBJ databases">
        <authorList>
            <person name="Ouyang M.-Y."/>
        </authorList>
    </citation>
    <scope>NUCLEOTIDE SEQUENCE [LARGE SCALE GENOMIC DNA]</scope>
    <source>
        <strain evidence="4 5">OY6</strain>
    </source>
</reference>
<dbReference type="Proteomes" id="UP001284537">
    <property type="component" value="Unassembled WGS sequence"/>
</dbReference>
<organism evidence="4 5">
    <name type="scientific">Methylomonas defluvii</name>
    <dbReference type="NCBI Taxonomy" id="3045149"/>
    <lineage>
        <taxon>Bacteria</taxon>
        <taxon>Pseudomonadati</taxon>
        <taxon>Pseudomonadota</taxon>
        <taxon>Gammaproteobacteria</taxon>
        <taxon>Methylococcales</taxon>
        <taxon>Methylococcaceae</taxon>
        <taxon>Methylomonas</taxon>
    </lineage>
</organism>
<dbReference type="InterPro" id="IPR005053">
    <property type="entry name" value="MobA_MobL"/>
</dbReference>
<gene>
    <name evidence="4" type="primary">mobQ</name>
    <name evidence="4" type="ORF">QLH52_12045</name>
</gene>
<evidence type="ECO:0000313" key="5">
    <source>
        <dbReference type="Proteomes" id="UP001284537"/>
    </source>
</evidence>
<dbReference type="EMBL" id="JAXARY010000010">
    <property type="protein sequence ID" value="MDX8128017.1"/>
    <property type="molecule type" value="Genomic_DNA"/>
</dbReference>
<sequence>MMAIYHFVAQRITRPKGRGIVAAAAYRSGQKLLEEKTQTVYDYRHKSKIVHSEIVAPLCAPEWVYDREVLWNTVDKIERRKDARLARELLVALPLELTEGGYIDLVRTFVVKNFVREGMIADFAIHAPSNKKGGINFHAHILLSLRSINTEGFGNKVRQWDHVSFLYRWRKSWAEETNRMLELEGFECRIDHRSRATKEWELMQELETKSQAIEIESQLTKFDQDAGTMVIEDMANEDLIASDSSKANSILGDELCQEEATEIARQLGSEEWLDPQHNLEIIQEHRLLFKGLSSMKLDPEHFWKDSLEMLTLLTDQIKTRIENIETLCQHLQEGKVKEWLSALHRLESACLKQYNHQILADILEVKDAIEFASEISNRRHLAEYWREMHSKYLAEWHFHAVTDERYRPLTVKADKLINNLRTEYQLKLNKLYFSAKHEKWCADKLNNEIAQFKQQMTNECRKLLGLQKDMAQERILSR</sequence>
<evidence type="ECO:0000259" key="3">
    <source>
        <dbReference type="Pfam" id="PF03389"/>
    </source>
</evidence>
<dbReference type="RefSeq" id="WP_319961709.1">
    <property type="nucleotide sequence ID" value="NZ_JAXARY010000010.1"/>
</dbReference>
<dbReference type="NCBIfam" id="NF041496">
    <property type="entry name" value="MobQ"/>
    <property type="match status" value="1"/>
</dbReference>
<name>A0ABU4UEZ1_9GAMM</name>
<dbReference type="Gene3D" id="3.30.930.30">
    <property type="match status" value="1"/>
</dbReference>
<accession>A0ABU4UEZ1</accession>
<comment type="caution">
    <text evidence="4">The sequence shown here is derived from an EMBL/GenBank/DDBJ whole genome shotgun (WGS) entry which is preliminary data.</text>
</comment>
<evidence type="ECO:0000256" key="2">
    <source>
        <dbReference type="ARBA" id="ARBA00022971"/>
    </source>
</evidence>
<evidence type="ECO:0000313" key="4">
    <source>
        <dbReference type="EMBL" id="MDX8128017.1"/>
    </source>
</evidence>
<protein>
    <submittedName>
        <fullName evidence="4">MobQ family relaxase</fullName>
    </submittedName>
</protein>
<proteinExistence type="inferred from homology"/>
<comment type="similarity">
    <text evidence="1">Belongs to the MobA/MobL family.</text>
</comment>